<evidence type="ECO:0000256" key="5">
    <source>
        <dbReference type="ARBA" id="ARBA00022679"/>
    </source>
</evidence>
<dbReference type="EMBL" id="JAALHA020000012">
    <property type="protein sequence ID" value="MDR9897415.1"/>
    <property type="molecule type" value="Genomic_DNA"/>
</dbReference>
<evidence type="ECO:0000313" key="11">
    <source>
        <dbReference type="Proteomes" id="UP000667802"/>
    </source>
</evidence>
<evidence type="ECO:0000256" key="6">
    <source>
        <dbReference type="ARBA" id="ARBA00022692"/>
    </source>
</evidence>
<dbReference type="RefSeq" id="WP_208339150.1">
    <property type="nucleotide sequence ID" value="NZ_CAWQFN010000498.1"/>
</dbReference>
<sequence length="421" mass="48118">MKELAILLCIVLLGWLVIQVSLCVLFLLHLRSPRRKLLSDQELPKTAVVLSLRGADPFLSDCLRSLLNQNYPEYDLKIILDSQQDPAWRVVADILSDQEVVTDNVHVSILRTPYPNSSLKCSSLVQAVSKLDDSYKVVAFVDADAVVHSNWLRELVSPLAHPKVGATTGNPWYLPTGKYWGSSVRYLWNVFAVVKMYLHRIPWGGSLAVKTEVIHTTGLLDKWKRAYSEDTIIPSVLARHGMQVVFVPSLIILNHEESDFSHLLDSSKRQLLSYRLYHPRWWAVIADSILTVVLPHLVLVLILVALWTRQWDVAVIFLNSLGVYMQVLLFFVIALEKEVQLLLPQHGQQLTKISATTMMKLSIASLLTLWVYGLGMVSALWMKQVKWRGVTYRVRGAWDIRVLKYYPYQLFEHPNDNQVSR</sequence>
<keyword evidence="5" id="KW-0808">Transferase</keyword>
<feature type="transmembrane region" description="Helical" evidence="9">
    <location>
        <begin position="281"/>
        <end position="307"/>
    </location>
</feature>
<evidence type="ECO:0000313" key="10">
    <source>
        <dbReference type="EMBL" id="MDR9897415.1"/>
    </source>
</evidence>
<feature type="transmembrane region" description="Helical" evidence="9">
    <location>
        <begin position="6"/>
        <end position="28"/>
    </location>
</feature>
<comment type="subcellular location">
    <subcellularLocation>
        <location evidence="1">Membrane</location>
        <topology evidence="1">Multi-pass membrane protein</topology>
    </subcellularLocation>
</comment>
<gene>
    <name evidence="10" type="ORF">G7B40_023015</name>
</gene>
<dbReference type="PANTHER" id="PTHR12726:SF0">
    <property type="entry name" value="CERAMIDE GLUCOSYLTRANSFERASE"/>
    <property type="match status" value="1"/>
</dbReference>
<organism evidence="10 11">
    <name type="scientific">Aetokthonos hydrillicola Thurmond2011</name>
    <dbReference type="NCBI Taxonomy" id="2712845"/>
    <lineage>
        <taxon>Bacteria</taxon>
        <taxon>Bacillati</taxon>
        <taxon>Cyanobacteriota</taxon>
        <taxon>Cyanophyceae</taxon>
        <taxon>Nostocales</taxon>
        <taxon>Hapalosiphonaceae</taxon>
        <taxon>Aetokthonos</taxon>
    </lineage>
</organism>
<dbReference type="GO" id="GO:0016020">
    <property type="term" value="C:membrane"/>
    <property type="evidence" value="ECO:0007669"/>
    <property type="project" value="UniProtKB-SubCell"/>
</dbReference>
<evidence type="ECO:0000256" key="2">
    <source>
        <dbReference type="ARBA" id="ARBA00004760"/>
    </source>
</evidence>
<keyword evidence="11" id="KW-1185">Reference proteome</keyword>
<comment type="caution">
    <text evidence="10">The sequence shown here is derived from an EMBL/GenBank/DDBJ whole genome shotgun (WGS) entry which is preliminary data.</text>
</comment>
<name>A0AAP5I9L1_9CYAN</name>
<dbReference type="SUPFAM" id="SSF53448">
    <property type="entry name" value="Nucleotide-diphospho-sugar transferases"/>
    <property type="match status" value="1"/>
</dbReference>
<proteinExistence type="predicted"/>
<protein>
    <submittedName>
        <fullName evidence="10">Glycosyltransferase family 2 protein</fullName>
    </submittedName>
</protein>
<comment type="pathway">
    <text evidence="3">Sphingolipid metabolism.</text>
</comment>
<dbReference type="PANTHER" id="PTHR12726">
    <property type="entry name" value="CERAMIDE GLUCOSYLTRANSFERASE"/>
    <property type="match status" value="1"/>
</dbReference>
<keyword evidence="4" id="KW-0328">Glycosyltransferase</keyword>
<dbReference type="InterPro" id="IPR025993">
    <property type="entry name" value="Ceramide_glucosylTrfase"/>
</dbReference>
<evidence type="ECO:0000256" key="7">
    <source>
        <dbReference type="ARBA" id="ARBA00022989"/>
    </source>
</evidence>
<dbReference type="InterPro" id="IPR029044">
    <property type="entry name" value="Nucleotide-diphossugar_trans"/>
</dbReference>
<dbReference type="GO" id="GO:0008120">
    <property type="term" value="F:ceramide glucosyltransferase activity"/>
    <property type="evidence" value="ECO:0007669"/>
    <property type="project" value="TreeGrafter"/>
</dbReference>
<dbReference type="Pfam" id="PF13641">
    <property type="entry name" value="Glyco_tranf_2_3"/>
    <property type="match status" value="1"/>
</dbReference>
<keyword evidence="8 9" id="KW-0472">Membrane</keyword>
<evidence type="ECO:0000256" key="3">
    <source>
        <dbReference type="ARBA" id="ARBA00004991"/>
    </source>
</evidence>
<keyword evidence="6 9" id="KW-0812">Transmembrane</keyword>
<dbReference type="GO" id="GO:0006679">
    <property type="term" value="P:glucosylceramide biosynthetic process"/>
    <property type="evidence" value="ECO:0007669"/>
    <property type="project" value="TreeGrafter"/>
</dbReference>
<accession>A0AAP5I9L1</accession>
<dbReference type="Gene3D" id="3.90.550.10">
    <property type="entry name" value="Spore Coat Polysaccharide Biosynthesis Protein SpsA, Chain A"/>
    <property type="match status" value="1"/>
</dbReference>
<comment type="pathway">
    <text evidence="2">Lipid metabolism; sphingolipid metabolism.</text>
</comment>
<evidence type="ECO:0000256" key="1">
    <source>
        <dbReference type="ARBA" id="ARBA00004141"/>
    </source>
</evidence>
<feature type="transmembrane region" description="Helical" evidence="9">
    <location>
        <begin position="361"/>
        <end position="382"/>
    </location>
</feature>
<reference evidence="11" key="1">
    <citation type="journal article" date="2021" name="Science">
        <title>Hunting the eagle killer: A cyanobacterial neurotoxin causes vacuolar myelinopathy.</title>
        <authorList>
            <person name="Breinlinger S."/>
            <person name="Phillips T.J."/>
            <person name="Haram B.N."/>
            <person name="Mares J."/>
            <person name="Martinez Yerena J.A."/>
            <person name="Hrouzek P."/>
            <person name="Sobotka R."/>
            <person name="Henderson W.M."/>
            <person name="Schmieder P."/>
            <person name="Williams S.M."/>
            <person name="Lauderdale J.D."/>
            <person name="Wilde H.D."/>
            <person name="Gerrin W."/>
            <person name="Kust A."/>
            <person name="Washington J.W."/>
            <person name="Wagner C."/>
            <person name="Geier B."/>
            <person name="Liebeke M."/>
            <person name="Enke H."/>
            <person name="Niedermeyer T.H.J."/>
            <person name="Wilde S.B."/>
        </authorList>
    </citation>
    <scope>NUCLEOTIDE SEQUENCE [LARGE SCALE GENOMIC DNA]</scope>
    <source>
        <strain evidence="11">Thurmond2011</strain>
    </source>
</reference>
<evidence type="ECO:0000256" key="4">
    <source>
        <dbReference type="ARBA" id="ARBA00022676"/>
    </source>
</evidence>
<evidence type="ECO:0000256" key="9">
    <source>
        <dbReference type="SAM" id="Phobius"/>
    </source>
</evidence>
<keyword evidence="7 9" id="KW-1133">Transmembrane helix</keyword>
<dbReference type="Proteomes" id="UP000667802">
    <property type="component" value="Unassembled WGS sequence"/>
</dbReference>
<feature type="transmembrane region" description="Helical" evidence="9">
    <location>
        <begin position="313"/>
        <end position="335"/>
    </location>
</feature>
<evidence type="ECO:0000256" key="8">
    <source>
        <dbReference type="ARBA" id="ARBA00023136"/>
    </source>
</evidence>
<dbReference type="AlphaFoldDB" id="A0AAP5I9L1"/>